<feature type="transmembrane region" description="Helical" evidence="6">
    <location>
        <begin position="217"/>
        <end position="235"/>
    </location>
</feature>
<proteinExistence type="predicted"/>
<dbReference type="RefSeq" id="WP_103879884.1">
    <property type="nucleotide sequence ID" value="NZ_FNVG01000006.1"/>
</dbReference>
<evidence type="ECO:0000313" key="8">
    <source>
        <dbReference type="Proteomes" id="UP000236721"/>
    </source>
</evidence>
<dbReference type="OrthoDB" id="9117841at2"/>
<dbReference type="PIRSF" id="PIRSF006060">
    <property type="entry name" value="AA_transporter"/>
    <property type="match status" value="1"/>
</dbReference>
<dbReference type="Pfam" id="PF13520">
    <property type="entry name" value="AA_permease_2"/>
    <property type="match status" value="1"/>
</dbReference>
<feature type="transmembrane region" description="Helical" evidence="6">
    <location>
        <begin position="307"/>
        <end position="329"/>
    </location>
</feature>
<dbReference type="PANTHER" id="PTHR42770">
    <property type="entry name" value="AMINO ACID TRANSPORTER-RELATED"/>
    <property type="match status" value="1"/>
</dbReference>
<reference evidence="8" key="1">
    <citation type="submission" date="2016-10" db="EMBL/GenBank/DDBJ databases">
        <authorList>
            <person name="Varghese N."/>
            <person name="Submissions S."/>
        </authorList>
    </citation>
    <scope>NUCLEOTIDE SEQUENCE [LARGE SCALE GENOMIC DNA]</scope>
    <source>
        <strain evidence="8">CGMCC 1.7062</strain>
    </source>
</reference>
<comment type="subcellular location">
    <subcellularLocation>
        <location evidence="1">Cell membrane</location>
        <topology evidence="1">Multi-pass membrane protein</topology>
    </subcellularLocation>
</comment>
<evidence type="ECO:0000256" key="4">
    <source>
        <dbReference type="ARBA" id="ARBA00022989"/>
    </source>
</evidence>
<dbReference type="GO" id="GO:0005886">
    <property type="term" value="C:plasma membrane"/>
    <property type="evidence" value="ECO:0007669"/>
    <property type="project" value="UniProtKB-SubCell"/>
</dbReference>
<accession>A0A1H5WZG6</accession>
<dbReference type="AlphaFoldDB" id="A0A1H5WZG6"/>
<keyword evidence="4 6" id="KW-1133">Transmembrane helix</keyword>
<evidence type="ECO:0000256" key="6">
    <source>
        <dbReference type="SAM" id="Phobius"/>
    </source>
</evidence>
<dbReference type="Proteomes" id="UP000236721">
    <property type="component" value="Unassembled WGS sequence"/>
</dbReference>
<feature type="transmembrane region" description="Helical" evidence="6">
    <location>
        <begin position="147"/>
        <end position="166"/>
    </location>
</feature>
<feature type="transmembrane region" description="Helical" evidence="6">
    <location>
        <begin position="20"/>
        <end position="37"/>
    </location>
</feature>
<feature type="transmembrane region" description="Helical" evidence="6">
    <location>
        <begin position="341"/>
        <end position="362"/>
    </location>
</feature>
<evidence type="ECO:0000313" key="7">
    <source>
        <dbReference type="EMBL" id="SEG04922.1"/>
    </source>
</evidence>
<dbReference type="InterPro" id="IPR050367">
    <property type="entry name" value="APC_superfamily"/>
</dbReference>
<dbReference type="Gene3D" id="1.20.1740.10">
    <property type="entry name" value="Amino acid/polyamine transporter I"/>
    <property type="match status" value="1"/>
</dbReference>
<dbReference type="PANTHER" id="PTHR42770:SF13">
    <property type="entry name" value="L-METHIONINE_BRANCHED-CHAIN AMINO ACID EXPORTER YJEH"/>
    <property type="match status" value="1"/>
</dbReference>
<dbReference type="NCBIfam" id="NF008245">
    <property type="entry name" value="PRK11021.1"/>
    <property type="match status" value="1"/>
</dbReference>
<organism evidence="7 8">
    <name type="scientific">Vibrio hangzhouensis</name>
    <dbReference type="NCBI Taxonomy" id="462991"/>
    <lineage>
        <taxon>Bacteria</taxon>
        <taxon>Pseudomonadati</taxon>
        <taxon>Pseudomonadota</taxon>
        <taxon>Gammaproteobacteria</taxon>
        <taxon>Vibrionales</taxon>
        <taxon>Vibrionaceae</taxon>
        <taxon>Vibrio</taxon>
    </lineage>
</organism>
<sequence>MAELKKEITLIGGIGQMSTTLLGTGLFMVPAIAASIAGEQMLWAWWILLLAICPIAITFALLGKRYPNAGGASYFVRHAFGPRLEKAIALLFISVIPVGVPAAIAIAGGFAQQFLPDFLATPIMAQLLVVLLLMIVNFSGSKSSSRLQTFIALGILALVGSFFWMGDMNVQDTLPHSPPTERFLSIGQAIAVMFWCFVGIEAFAHMGEEFKNPERDYPIAIVIGCILAGAIYYLFSTVVLKHHAYGTQELNTTSVPYLADLLFGPKARWIISVTGFLACFATINLYTQSLARMLWSLAREYRPTSPAARVTVNGVPSVATLIVGVILAVSCVFGELSGIDIEVFLTLANGIFVVIYLFAMWSAVRLLTGWRKHLAIVSLCLCLLVLVSIGIAMLYAVTMLLLFWWLLPKPAPLRSTSLRTK</sequence>
<keyword evidence="3 6" id="KW-0812">Transmembrane</keyword>
<protein>
    <submittedName>
        <fullName evidence="7">Amino acid efflux transporter</fullName>
    </submittedName>
</protein>
<keyword evidence="8" id="KW-1185">Reference proteome</keyword>
<evidence type="ECO:0000256" key="3">
    <source>
        <dbReference type="ARBA" id="ARBA00022692"/>
    </source>
</evidence>
<keyword evidence="5 6" id="KW-0472">Membrane</keyword>
<keyword evidence="2" id="KW-1003">Cell membrane</keyword>
<feature type="transmembrane region" description="Helical" evidence="6">
    <location>
        <begin position="87"/>
        <end position="111"/>
    </location>
</feature>
<feature type="transmembrane region" description="Helical" evidence="6">
    <location>
        <begin position="123"/>
        <end position="140"/>
    </location>
</feature>
<feature type="transmembrane region" description="Helical" evidence="6">
    <location>
        <begin position="374"/>
        <end position="407"/>
    </location>
</feature>
<dbReference type="InterPro" id="IPR002293">
    <property type="entry name" value="AA/rel_permease1"/>
</dbReference>
<feature type="transmembrane region" description="Helical" evidence="6">
    <location>
        <begin position="267"/>
        <end position="286"/>
    </location>
</feature>
<name>A0A1H5WZG6_9VIBR</name>
<feature type="transmembrane region" description="Helical" evidence="6">
    <location>
        <begin position="186"/>
        <end position="205"/>
    </location>
</feature>
<feature type="transmembrane region" description="Helical" evidence="6">
    <location>
        <begin position="43"/>
        <end position="62"/>
    </location>
</feature>
<evidence type="ECO:0000256" key="1">
    <source>
        <dbReference type="ARBA" id="ARBA00004651"/>
    </source>
</evidence>
<evidence type="ECO:0000256" key="2">
    <source>
        <dbReference type="ARBA" id="ARBA00022475"/>
    </source>
</evidence>
<dbReference type="GO" id="GO:0022857">
    <property type="term" value="F:transmembrane transporter activity"/>
    <property type="evidence" value="ECO:0007669"/>
    <property type="project" value="InterPro"/>
</dbReference>
<evidence type="ECO:0000256" key="5">
    <source>
        <dbReference type="ARBA" id="ARBA00023136"/>
    </source>
</evidence>
<dbReference type="EMBL" id="FNVG01000006">
    <property type="protein sequence ID" value="SEG04922.1"/>
    <property type="molecule type" value="Genomic_DNA"/>
</dbReference>
<gene>
    <name evidence="7" type="ORF">SAMN04488244_106142</name>
</gene>